<dbReference type="InterPro" id="IPR024080">
    <property type="entry name" value="Neurolysin/TOP_N"/>
</dbReference>
<name>A0A0D9P746_METAN</name>
<protein>
    <submittedName>
        <fullName evidence="1">Uncharacterized protein</fullName>
    </submittedName>
</protein>
<reference evidence="2" key="1">
    <citation type="journal article" date="2014" name="BMC Genomics">
        <title>The genome sequence of the biocontrol fungus Metarhizium anisopliae and comparative genomics of Metarhizium species.</title>
        <authorList>
            <person name="Pattemore J.A."/>
            <person name="Hane J.K."/>
            <person name="Williams A.H."/>
            <person name="Wilson B.A."/>
            <person name="Stodart B.J."/>
            <person name="Ash G.J."/>
        </authorList>
    </citation>
    <scope>NUCLEOTIDE SEQUENCE [LARGE SCALE GENOMIC DNA]</scope>
    <source>
        <strain evidence="2">BRIP 53293</strain>
    </source>
</reference>
<organism evidence="1 2">
    <name type="scientific">Metarhizium anisopliae BRIP 53293</name>
    <dbReference type="NCBI Taxonomy" id="1291518"/>
    <lineage>
        <taxon>Eukaryota</taxon>
        <taxon>Fungi</taxon>
        <taxon>Dikarya</taxon>
        <taxon>Ascomycota</taxon>
        <taxon>Pezizomycotina</taxon>
        <taxon>Sordariomycetes</taxon>
        <taxon>Hypocreomycetidae</taxon>
        <taxon>Hypocreales</taxon>
        <taxon>Clavicipitaceae</taxon>
        <taxon>Metarhizium</taxon>
    </lineage>
</organism>
<keyword evidence="2" id="KW-1185">Reference proteome</keyword>
<dbReference type="Proteomes" id="UP000054544">
    <property type="component" value="Unassembled WGS sequence"/>
</dbReference>
<dbReference type="EMBL" id="KE384729">
    <property type="protein sequence ID" value="KJK80630.1"/>
    <property type="molecule type" value="Genomic_DNA"/>
</dbReference>
<sequence>MEHHRTIDAIANSVKPSDATFVNVLLPIAKLENKQSGERAIISALRYASPDAETQRAVEEAENNILLHSESSWLINRTLLRYEQYGYGKRDGDDIRTWRNRSSKTEELCTEFNRSIREYVPADILFTKEQLTESTIATLTQAFLPLHRKRFDRNLSKKKEVLVKDGREVQDLKRVTFDFFDKLYHDRLLDQERHIKHEEIKEDYPLKYTLHTFWIFTPNTFN</sequence>
<accession>A0A0D9P746</accession>
<dbReference type="SUPFAM" id="SSF55486">
    <property type="entry name" value="Metalloproteases ('zincins'), catalytic domain"/>
    <property type="match status" value="1"/>
</dbReference>
<gene>
    <name evidence="1" type="ORF">H634G_04870</name>
</gene>
<proteinExistence type="predicted"/>
<evidence type="ECO:0000313" key="2">
    <source>
        <dbReference type="Proteomes" id="UP000054544"/>
    </source>
</evidence>
<dbReference type="AlphaFoldDB" id="A0A0D9P746"/>
<dbReference type="Gene3D" id="1.20.1050.40">
    <property type="entry name" value="Endopeptidase. Chain P, domain 1"/>
    <property type="match status" value="1"/>
</dbReference>
<evidence type="ECO:0000313" key="1">
    <source>
        <dbReference type="EMBL" id="KJK80630.1"/>
    </source>
</evidence>